<accession>A0A836KFL1</accession>
<feature type="region of interest" description="Disordered" evidence="1">
    <location>
        <begin position="16"/>
        <end position="49"/>
    </location>
</feature>
<feature type="region of interest" description="Disordered" evidence="1">
    <location>
        <begin position="1078"/>
        <end position="1098"/>
    </location>
</feature>
<protein>
    <submittedName>
        <fullName evidence="2">Uncharacterized protein</fullName>
    </submittedName>
</protein>
<evidence type="ECO:0000313" key="3">
    <source>
        <dbReference type="Proteomes" id="UP000673552"/>
    </source>
</evidence>
<organism evidence="2 3">
    <name type="scientific">Leishmania martiniquensis</name>
    <dbReference type="NCBI Taxonomy" id="1580590"/>
    <lineage>
        <taxon>Eukaryota</taxon>
        <taxon>Discoba</taxon>
        <taxon>Euglenozoa</taxon>
        <taxon>Kinetoplastea</taxon>
        <taxon>Metakinetoplastina</taxon>
        <taxon>Trypanosomatida</taxon>
        <taxon>Trypanosomatidae</taxon>
        <taxon>Leishmaniinae</taxon>
        <taxon>Leishmania</taxon>
    </lineage>
</organism>
<feature type="compositionally biased region" description="Polar residues" evidence="1">
    <location>
        <begin position="1135"/>
        <end position="1148"/>
    </location>
</feature>
<dbReference type="KEGG" id="lmat:92513253"/>
<gene>
    <name evidence="2" type="ORF">LSCM1_03191</name>
</gene>
<feature type="region of interest" description="Disordered" evidence="1">
    <location>
        <begin position="780"/>
        <end position="820"/>
    </location>
</feature>
<feature type="compositionally biased region" description="Polar residues" evidence="1">
    <location>
        <begin position="925"/>
        <end position="934"/>
    </location>
</feature>
<feature type="region of interest" description="Disordered" evidence="1">
    <location>
        <begin position="833"/>
        <end position="900"/>
    </location>
</feature>
<feature type="region of interest" description="Disordered" evidence="1">
    <location>
        <begin position="169"/>
        <end position="204"/>
    </location>
</feature>
<dbReference type="PANTHER" id="PTHR35614">
    <property type="match status" value="1"/>
</dbReference>
<comment type="caution">
    <text evidence="2">The sequence shown here is derived from an EMBL/GenBank/DDBJ whole genome shotgun (WGS) entry which is preliminary data.</text>
</comment>
<proteinExistence type="predicted"/>
<keyword evidence="3" id="KW-1185">Reference proteome</keyword>
<sequence length="1338" mass="138887">MGGAPSRETLVRHIVREPRAQEGAAPIAGRSGSGGSGSAGEPLADEPTATPQQPEIILIPLITDYFPSSSSPLFQQLLHVRREPNVAYYYRDSRSTSTEHTVVRDYIGSDEDMYNWYMSLSEQRVLETDNELIALSRAGRVVSPVPCAVAFVYETSATVAVTAAASATGIPSSSNSVGRGKKKSGANGRAHRQGKAGGSSTSNGYMTVDNTVRLPHCHVRVRIFGFVGDTRFCPPSLHPSQAAKLPMCFTVFLSKSAGGNHRVQVTLLAAHMYVTQMQALGILRPYDEAPRVGGGVAQSAMTCVGFKASMAGSEADPLAALRLAGAGGAADAYGDPYADAYGDDGGEGGRHLPLPTTNSVPRDGAKARLGGLEAKTTSASVDIFKEAVLRRPIEVVMHRADVPALCYMRELRARMSQSSARANAAVCEKQDQPPLSSACGSPMASSYIVTASEGSCSGNIRAASLHGSACSQQSSSLNKWRLANAQDCQVSINTSAAHADCVAADAGAESLKCYIRTVIGVDELRGSVAADAIGRVLLWASCFYTAHFEQLIGGEAARLRQELAQRNLTESPLHGALFLTDEEPRPPKVVPKAGDVWIPSNEAYVEVRGTADGGEGWAKLAAGTVLRYVTSAPSASTTSPPEAFWRVSPNEFAEDILLSLCRQACQASRRASPTDPHWLLNRKTGLPEGLAVGLLIWRELCAGQTVFYGTTPEFLKKWMQSGAEVEQAFRDHVERPHASKEAATAAAAAECGNAIAEREAEAAEVGQSSSAIGTATTATFNGLQSSHDGHFPLNPSGASSGPVKSDSSGGGRGKGSNSSSMALYSAHTGFVSTSEQAAPVSSPAPSKENGNHGGEGAKPTRACADNDPSAPSSPTPSVTVGSPANPRGVFGTPDERTPLGRSLSAHQRLEFTIPGAPSAPMTVRAPSSSALGTPNSYMKMNLTAGSMTSRSSSASLTFHQLSQHVSPAAAAATCWMGVPGVTLADSADAPTVNVVVRQRRSARATPGNAAAVGTTPLHASHMHNSPHERALRGAPSVLPVSTKPIAVGAAAGASVECHAQAPGAATSLPVLIPVTWDSSSGDESLRQGGHSPASVEQSRSLLRAGGELLSHSCSPNSAAALGDARRPPPQGSAAVKSQTGRGTGNMMSTPLQAAAPVRWSTASAVQPSSMRGASVAFASGSASSTHARHASLLHSVRHTELCQPVASRSSSLLTSEPLMPSVYSSGSHIRQKESASPLSPLNTAGDGACSSYTLLQTPLHPSGRESVHRGRGKVAPAETPAAVPVVAPRPGGEAMTMPRSGHRSAAHTPLQGDLANSAKSSVGSGKYRWDWRGVSWAA</sequence>
<evidence type="ECO:0000313" key="2">
    <source>
        <dbReference type="EMBL" id="KAG5474409.1"/>
    </source>
</evidence>
<feature type="compositionally biased region" description="Low complexity" evidence="1">
    <location>
        <begin position="1274"/>
        <end position="1290"/>
    </location>
</feature>
<dbReference type="GeneID" id="92513253"/>
<feature type="compositionally biased region" description="Low complexity" evidence="1">
    <location>
        <begin position="868"/>
        <end position="884"/>
    </location>
</feature>
<dbReference type="EMBL" id="JAFEUZ010000028">
    <property type="protein sequence ID" value="KAG5474409.1"/>
    <property type="molecule type" value="Genomic_DNA"/>
</dbReference>
<dbReference type="PANTHER" id="PTHR35614:SF6">
    <property type="match status" value="1"/>
</dbReference>
<evidence type="ECO:0000256" key="1">
    <source>
        <dbReference type="SAM" id="MobiDB-lite"/>
    </source>
</evidence>
<feature type="compositionally biased region" description="Basic residues" evidence="1">
    <location>
        <begin position="179"/>
        <end position="194"/>
    </location>
</feature>
<dbReference type="Proteomes" id="UP000673552">
    <property type="component" value="Chromosome 28"/>
</dbReference>
<feature type="region of interest" description="Disordered" evidence="1">
    <location>
        <begin position="1258"/>
        <end position="1324"/>
    </location>
</feature>
<name>A0A836KFL1_9TRYP</name>
<dbReference type="RefSeq" id="XP_067177351.1">
    <property type="nucleotide sequence ID" value="XM_067320741.1"/>
</dbReference>
<dbReference type="OrthoDB" id="265315at2759"/>
<feature type="region of interest" description="Disordered" evidence="1">
    <location>
        <begin position="915"/>
        <end position="934"/>
    </location>
</feature>
<reference evidence="2 3" key="1">
    <citation type="submission" date="2021-03" db="EMBL/GenBank/DDBJ databases">
        <title>Leishmania (Mundinia) martiniquensis Genome sequencing and assembly.</title>
        <authorList>
            <person name="Almutairi H."/>
            <person name="Gatherer D."/>
        </authorList>
    </citation>
    <scope>NUCLEOTIDE SEQUENCE [LARGE SCALE GENOMIC DNA]</scope>
    <source>
        <strain evidence="2">LSCM1</strain>
    </source>
</reference>
<feature type="region of interest" description="Disordered" evidence="1">
    <location>
        <begin position="1113"/>
        <end position="1148"/>
    </location>
</feature>
<feature type="region of interest" description="Disordered" evidence="1">
    <location>
        <begin position="344"/>
        <end position="363"/>
    </location>
</feature>